<organism evidence="2 3">
    <name type="scientific">Cicer arietinum</name>
    <name type="common">Chickpea</name>
    <name type="synonym">Garbanzo</name>
    <dbReference type="NCBI Taxonomy" id="3827"/>
    <lineage>
        <taxon>Eukaryota</taxon>
        <taxon>Viridiplantae</taxon>
        <taxon>Streptophyta</taxon>
        <taxon>Embryophyta</taxon>
        <taxon>Tracheophyta</taxon>
        <taxon>Spermatophyta</taxon>
        <taxon>Magnoliopsida</taxon>
        <taxon>eudicotyledons</taxon>
        <taxon>Gunneridae</taxon>
        <taxon>Pentapetalae</taxon>
        <taxon>rosids</taxon>
        <taxon>fabids</taxon>
        <taxon>Fabales</taxon>
        <taxon>Fabaceae</taxon>
        <taxon>Papilionoideae</taxon>
        <taxon>50 kb inversion clade</taxon>
        <taxon>NPAAA clade</taxon>
        <taxon>Hologalegina</taxon>
        <taxon>IRL clade</taxon>
        <taxon>Cicereae</taxon>
        <taxon>Cicer</taxon>
    </lineage>
</organism>
<dbReference type="Proteomes" id="UP000087171">
    <property type="component" value="Chromosome Ca2"/>
</dbReference>
<sequence>MTNNERENEEKGKEKVEPSEQKENNSNCVRKVRIIYSDPYATESSSDEEFQVTKTTRIKRVIKEVFIPKFETVNQFHEKDENQITVSSSNYKGVRLRKWKRYPCQIHNPFKKKQKLLKSSFNLKNTKEDESVTSRVDDYENDLNCKEQEKGFGDGNNFHDSSDDDDDDGSSHHNIIDFQAC</sequence>
<protein>
    <submittedName>
        <fullName evidence="3">Ethylene-responsive transcription factor ERF118-like</fullName>
    </submittedName>
</protein>
<keyword evidence="2" id="KW-1185">Reference proteome</keyword>
<proteinExistence type="predicted"/>
<feature type="compositionally biased region" description="Basic and acidic residues" evidence="1">
    <location>
        <begin position="1"/>
        <end position="23"/>
    </location>
</feature>
<accession>A0A3Q7Y7V3</accession>
<dbReference type="OrthoDB" id="1276482at2759"/>
<dbReference type="AlphaFoldDB" id="A0A3Q7Y7V3"/>
<evidence type="ECO:0000256" key="1">
    <source>
        <dbReference type="SAM" id="MobiDB-lite"/>
    </source>
</evidence>
<feature type="region of interest" description="Disordered" evidence="1">
    <location>
        <begin position="1"/>
        <end position="27"/>
    </location>
</feature>
<feature type="compositionally biased region" description="Basic and acidic residues" evidence="1">
    <location>
        <begin position="126"/>
        <end position="152"/>
    </location>
</feature>
<reference evidence="3" key="2">
    <citation type="submission" date="2025-08" db="UniProtKB">
        <authorList>
            <consortium name="RefSeq"/>
        </authorList>
    </citation>
    <scope>IDENTIFICATION</scope>
    <source>
        <tissue evidence="3">Etiolated seedlings</tissue>
    </source>
</reference>
<evidence type="ECO:0000313" key="3">
    <source>
        <dbReference type="RefSeq" id="XP_027187372.1"/>
    </source>
</evidence>
<evidence type="ECO:0000313" key="2">
    <source>
        <dbReference type="Proteomes" id="UP000087171"/>
    </source>
</evidence>
<feature type="region of interest" description="Disordered" evidence="1">
    <location>
        <begin position="126"/>
        <end position="181"/>
    </location>
</feature>
<dbReference type="RefSeq" id="XP_027187372.1">
    <property type="nucleotide sequence ID" value="XM_027331571.1"/>
</dbReference>
<reference evidence="2" key="1">
    <citation type="journal article" date="2013" name="Nat. Biotechnol.">
        <title>Draft genome sequence of chickpea (Cicer arietinum) provides a resource for trait improvement.</title>
        <authorList>
            <person name="Varshney R.K."/>
            <person name="Song C."/>
            <person name="Saxena R.K."/>
            <person name="Azam S."/>
            <person name="Yu S."/>
            <person name="Sharpe A.G."/>
            <person name="Cannon S."/>
            <person name="Baek J."/>
            <person name="Rosen B.D."/>
            <person name="Tar'an B."/>
            <person name="Millan T."/>
            <person name="Zhang X."/>
            <person name="Ramsay L.D."/>
            <person name="Iwata A."/>
            <person name="Wang Y."/>
            <person name="Nelson W."/>
            <person name="Farmer A.D."/>
            <person name="Gaur P.M."/>
            <person name="Soderlund C."/>
            <person name="Penmetsa R.V."/>
            <person name="Xu C."/>
            <person name="Bharti A.K."/>
            <person name="He W."/>
            <person name="Winter P."/>
            <person name="Zhao S."/>
            <person name="Hane J.K."/>
            <person name="Carrasquilla-Garcia N."/>
            <person name="Condie J.A."/>
            <person name="Upadhyaya H.D."/>
            <person name="Luo M.C."/>
            <person name="Thudi M."/>
            <person name="Gowda C.L."/>
            <person name="Singh N.P."/>
            <person name="Lichtenzveig J."/>
            <person name="Gali K.K."/>
            <person name="Rubio J."/>
            <person name="Nadarajan N."/>
            <person name="Dolezel J."/>
            <person name="Bansal K.C."/>
            <person name="Xu X."/>
            <person name="Edwards D."/>
            <person name="Zhang G."/>
            <person name="Kahl G."/>
            <person name="Gil J."/>
            <person name="Singh K.B."/>
            <person name="Datta S.K."/>
            <person name="Jackson S.A."/>
            <person name="Wang J."/>
            <person name="Cook D.R."/>
        </authorList>
    </citation>
    <scope>NUCLEOTIDE SEQUENCE [LARGE SCALE GENOMIC DNA]</scope>
    <source>
        <strain evidence="2">cv. CDC Frontier</strain>
    </source>
</reference>
<name>A0A3Q7Y7V3_CICAR</name>
<gene>
    <name evidence="3" type="primary">LOC113785365</name>
</gene>